<gene>
    <name evidence="1" type="ORF">DPMN_192498</name>
</gene>
<proteinExistence type="predicted"/>
<reference evidence="1" key="1">
    <citation type="journal article" date="2019" name="bioRxiv">
        <title>The Genome of the Zebra Mussel, Dreissena polymorpha: A Resource for Invasive Species Research.</title>
        <authorList>
            <person name="McCartney M.A."/>
            <person name="Auch B."/>
            <person name="Kono T."/>
            <person name="Mallez S."/>
            <person name="Zhang Y."/>
            <person name="Obille A."/>
            <person name="Becker A."/>
            <person name="Abrahante J.E."/>
            <person name="Garbe J."/>
            <person name="Badalamenti J.P."/>
            <person name="Herman A."/>
            <person name="Mangelson H."/>
            <person name="Liachko I."/>
            <person name="Sullivan S."/>
            <person name="Sone E.D."/>
            <person name="Koren S."/>
            <person name="Silverstein K.A.T."/>
            <person name="Beckman K.B."/>
            <person name="Gohl D.M."/>
        </authorList>
    </citation>
    <scope>NUCLEOTIDE SEQUENCE</scope>
    <source>
        <strain evidence="1">Duluth1</strain>
        <tissue evidence="1">Whole animal</tissue>
    </source>
</reference>
<evidence type="ECO:0000313" key="1">
    <source>
        <dbReference type="EMBL" id="KAH3693097.1"/>
    </source>
</evidence>
<comment type="caution">
    <text evidence="1">The sequence shown here is derived from an EMBL/GenBank/DDBJ whole genome shotgun (WGS) entry which is preliminary data.</text>
</comment>
<dbReference type="AlphaFoldDB" id="A0A9D3Y4T6"/>
<dbReference type="EMBL" id="JAIWYP010000017">
    <property type="protein sequence ID" value="KAH3693097.1"/>
    <property type="molecule type" value="Genomic_DNA"/>
</dbReference>
<protein>
    <submittedName>
        <fullName evidence="1">Uncharacterized protein</fullName>
    </submittedName>
</protein>
<name>A0A9D3Y4T6_DREPO</name>
<sequence length="71" mass="8065">MGWTRYPYNTGLYMQTNKNLHRLRAPYVAVLNLPDPDLPHVRGVVPSVQTVSPSVDISLQCIRASQRTCLR</sequence>
<keyword evidence="2" id="KW-1185">Reference proteome</keyword>
<evidence type="ECO:0000313" key="2">
    <source>
        <dbReference type="Proteomes" id="UP000828390"/>
    </source>
</evidence>
<dbReference type="Proteomes" id="UP000828390">
    <property type="component" value="Unassembled WGS sequence"/>
</dbReference>
<organism evidence="1 2">
    <name type="scientific">Dreissena polymorpha</name>
    <name type="common">Zebra mussel</name>
    <name type="synonym">Mytilus polymorpha</name>
    <dbReference type="NCBI Taxonomy" id="45954"/>
    <lineage>
        <taxon>Eukaryota</taxon>
        <taxon>Metazoa</taxon>
        <taxon>Spiralia</taxon>
        <taxon>Lophotrochozoa</taxon>
        <taxon>Mollusca</taxon>
        <taxon>Bivalvia</taxon>
        <taxon>Autobranchia</taxon>
        <taxon>Heteroconchia</taxon>
        <taxon>Euheterodonta</taxon>
        <taxon>Imparidentia</taxon>
        <taxon>Neoheterodontei</taxon>
        <taxon>Myida</taxon>
        <taxon>Dreissenoidea</taxon>
        <taxon>Dreissenidae</taxon>
        <taxon>Dreissena</taxon>
    </lineage>
</organism>
<reference evidence="1" key="2">
    <citation type="submission" date="2020-11" db="EMBL/GenBank/DDBJ databases">
        <authorList>
            <person name="McCartney M.A."/>
            <person name="Auch B."/>
            <person name="Kono T."/>
            <person name="Mallez S."/>
            <person name="Becker A."/>
            <person name="Gohl D.M."/>
            <person name="Silverstein K.A.T."/>
            <person name="Koren S."/>
            <person name="Bechman K.B."/>
            <person name="Herman A."/>
            <person name="Abrahante J.E."/>
            <person name="Garbe J."/>
        </authorList>
    </citation>
    <scope>NUCLEOTIDE SEQUENCE</scope>
    <source>
        <strain evidence="1">Duluth1</strain>
        <tissue evidence="1">Whole animal</tissue>
    </source>
</reference>
<accession>A0A9D3Y4T6</accession>